<dbReference type="SUPFAM" id="SSF46785">
    <property type="entry name" value="Winged helix' DNA-binding domain"/>
    <property type="match status" value="1"/>
</dbReference>
<dbReference type="CDD" id="cd00090">
    <property type="entry name" value="HTH_ARSR"/>
    <property type="match status" value="1"/>
</dbReference>
<keyword evidence="1" id="KW-0805">Transcription regulation</keyword>
<evidence type="ECO:0000256" key="2">
    <source>
        <dbReference type="ARBA" id="ARBA00023125"/>
    </source>
</evidence>
<evidence type="ECO:0000313" key="6">
    <source>
        <dbReference type="Proteomes" id="UP001386437"/>
    </source>
</evidence>
<dbReference type="InterPro" id="IPR051081">
    <property type="entry name" value="HTH_MetalResp_TranReg"/>
</dbReference>
<evidence type="ECO:0000256" key="1">
    <source>
        <dbReference type="ARBA" id="ARBA00023015"/>
    </source>
</evidence>
<accession>A0ABU8IZR2</accession>
<dbReference type="InterPro" id="IPR036388">
    <property type="entry name" value="WH-like_DNA-bd_sf"/>
</dbReference>
<evidence type="ECO:0000313" key="5">
    <source>
        <dbReference type="EMBL" id="MEI6001057.1"/>
    </source>
</evidence>
<dbReference type="InterPro" id="IPR001845">
    <property type="entry name" value="HTH_ArsR_DNA-bd_dom"/>
</dbReference>
<dbReference type="Proteomes" id="UP001386437">
    <property type="component" value="Unassembled WGS sequence"/>
</dbReference>
<feature type="domain" description="HTH arsR-type" evidence="4">
    <location>
        <begin position="8"/>
        <end position="99"/>
    </location>
</feature>
<keyword evidence="3" id="KW-0804">Transcription</keyword>
<sequence length="101" mass="11485">MEKIDVTLIHKALANPIRREILHWLRTPEVYFPDQEIPLELGVYAATIDRRCGLAQSTVSAHFSVLTRAGLVTSRRVSASVCFKRNKIVLRAFVQHMNAEL</sequence>
<dbReference type="InterPro" id="IPR011991">
    <property type="entry name" value="ArsR-like_HTH"/>
</dbReference>
<dbReference type="PANTHER" id="PTHR33154:SF33">
    <property type="entry name" value="TRANSCRIPTIONAL REPRESSOR SDPR"/>
    <property type="match status" value="1"/>
</dbReference>
<comment type="caution">
    <text evidence="5">The sequence shown here is derived from an EMBL/GenBank/DDBJ whole genome shotgun (WGS) entry which is preliminary data.</text>
</comment>
<organism evidence="5 6">
    <name type="scientific">Paraburkholderia bengalensis</name>
    <dbReference type="NCBI Taxonomy" id="2747562"/>
    <lineage>
        <taxon>Bacteria</taxon>
        <taxon>Pseudomonadati</taxon>
        <taxon>Pseudomonadota</taxon>
        <taxon>Betaproteobacteria</taxon>
        <taxon>Burkholderiales</taxon>
        <taxon>Burkholderiaceae</taxon>
        <taxon>Paraburkholderia</taxon>
    </lineage>
</organism>
<protein>
    <submittedName>
        <fullName evidence="5">Helix-turn-helix transcriptional regulator</fullName>
    </submittedName>
</protein>
<dbReference type="Pfam" id="PF12840">
    <property type="entry name" value="HTH_20"/>
    <property type="match status" value="1"/>
</dbReference>
<keyword evidence="2" id="KW-0238">DNA-binding</keyword>
<dbReference type="RefSeq" id="WP_336600880.1">
    <property type="nucleotide sequence ID" value="NZ_JACFYJ010000064.1"/>
</dbReference>
<dbReference type="EMBL" id="JACFYJ010000064">
    <property type="protein sequence ID" value="MEI6001057.1"/>
    <property type="molecule type" value="Genomic_DNA"/>
</dbReference>
<gene>
    <name evidence="5" type="ORF">H3V53_28890</name>
</gene>
<dbReference type="InterPro" id="IPR036390">
    <property type="entry name" value="WH_DNA-bd_sf"/>
</dbReference>
<evidence type="ECO:0000256" key="3">
    <source>
        <dbReference type="ARBA" id="ARBA00023163"/>
    </source>
</evidence>
<reference evidence="5 6" key="1">
    <citation type="journal article" date="2022" name="Arch. Microbiol.">
        <title>Paraburkholderia bengalensis sp. nov. isolated from roots of Oryza sativa, IR64.</title>
        <authorList>
            <person name="Nag P."/>
            <person name="Mondal N."/>
            <person name="Sarkar J."/>
            <person name="Das S."/>
        </authorList>
    </citation>
    <scope>NUCLEOTIDE SEQUENCE [LARGE SCALE GENOMIC DNA]</scope>
    <source>
        <strain evidence="5 6">IR64_4_BI</strain>
    </source>
</reference>
<evidence type="ECO:0000259" key="4">
    <source>
        <dbReference type="SMART" id="SM00418"/>
    </source>
</evidence>
<proteinExistence type="predicted"/>
<dbReference type="PANTHER" id="PTHR33154">
    <property type="entry name" value="TRANSCRIPTIONAL REGULATOR, ARSR FAMILY"/>
    <property type="match status" value="1"/>
</dbReference>
<dbReference type="Gene3D" id="1.10.10.10">
    <property type="entry name" value="Winged helix-like DNA-binding domain superfamily/Winged helix DNA-binding domain"/>
    <property type="match status" value="1"/>
</dbReference>
<keyword evidence="6" id="KW-1185">Reference proteome</keyword>
<name>A0ABU8IZR2_9BURK</name>
<dbReference type="SMART" id="SM00418">
    <property type="entry name" value="HTH_ARSR"/>
    <property type="match status" value="1"/>
</dbReference>